<accession>A0A8T4J503</accession>
<name>A0A8T4J503_9ACTN</name>
<protein>
    <submittedName>
        <fullName evidence="2">ATP-binding protein</fullName>
    </submittedName>
</protein>
<dbReference type="PANTHER" id="PTHR35526">
    <property type="entry name" value="ANTI-SIGMA-F FACTOR RSBW-RELATED"/>
    <property type="match status" value="1"/>
</dbReference>
<evidence type="ECO:0000256" key="1">
    <source>
        <dbReference type="SAM" id="MobiDB-lite"/>
    </source>
</evidence>
<organism evidence="2 3">
    <name type="scientific">Streptomyces daliensis</name>
    <dbReference type="NCBI Taxonomy" id="299421"/>
    <lineage>
        <taxon>Bacteria</taxon>
        <taxon>Bacillati</taxon>
        <taxon>Actinomycetota</taxon>
        <taxon>Actinomycetes</taxon>
        <taxon>Kitasatosporales</taxon>
        <taxon>Streptomycetaceae</taxon>
        <taxon>Streptomyces</taxon>
    </lineage>
</organism>
<reference evidence="2" key="1">
    <citation type="submission" date="2021-04" db="EMBL/GenBank/DDBJ databases">
        <title>Sequencing of actinobacteria type strains.</title>
        <authorList>
            <person name="Nguyen G.-S."/>
            <person name="Wentzel A."/>
        </authorList>
    </citation>
    <scope>NUCLEOTIDE SEQUENCE</scope>
    <source>
        <strain evidence="2">DSM 42095</strain>
    </source>
</reference>
<feature type="region of interest" description="Disordered" evidence="1">
    <location>
        <begin position="30"/>
        <end position="49"/>
    </location>
</feature>
<dbReference type="PANTHER" id="PTHR35526:SF3">
    <property type="entry name" value="ANTI-SIGMA-F FACTOR RSBW"/>
    <property type="match status" value="1"/>
</dbReference>
<dbReference type="GO" id="GO:0005524">
    <property type="term" value="F:ATP binding"/>
    <property type="evidence" value="ECO:0007669"/>
    <property type="project" value="UniProtKB-KW"/>
</dbReference>
<feature type="compositionally biased region" description="Basic and acidic residues" evidence="1">
    <location>
        <begin position="38"/>
        <end position="49"/>
    </location>
</feature>
<comment type="caution">
    <text evidence="2">The sequence shown here is derived from an EMBL/GenBank/DDBJ whole genome shotgun (WGS) entry which is preliminary data.</text>
</comment>
<dbReference type="EMBL" id="JAGSMN010000898">
    <property type="protein sequence ID" value="MBR7677357.1"/>
    <property type="molecule type" value="Genomic_DNA"/>
</dbReference>
<dbReference type="Proteomes" id="UP000675554">
    <property type="component" value="Unassembled WGS sequence"/>
</dbReference>
<keyword evidence="3" id="KW-1185">Reference proteome</keyword>
<gene>
    <name evidence="2" type="ORF">KDA82_31070</name>
</gene>
<keyword evidence="2" id="KW-0067">ATP-binding</keyword>
<dbReference type="CDD" id="cd16936">
    <property type="entry name" value="HATPase_RsbW-like"/>
    <property type="match status" value="1"/>
</dbReference>
<dbReference type="InterPro" id="IPR050267">
    <property type="entry name" value="Anti-sigma-factor_SerPK"/>
</dbReference>
<dbReference type="AlphaFoldDB" id="A0A8T4J503"/>
<evidence type="ECO:0000313" key="3">
    <source>
        <dbReference type="Proteomes" id="UP000675554"/>
    </source>
</evidence>
<evidence type="ECO:0000313" key="2">
    <source>
        <dbReference type="EMBL" id="MBR7677357.1"/>
    </source>
</evidence>
<proteinExistence type="predicted"/>
<sequence length="229" mass="24351">ASGLPELRYGCGDDIAVRVFLHGRQCVIEVDDGSPDQPEPRDVGHEDESGRGLLLVAALAEDWGVRANGSGTTTWCTLPLTEGPRMQATASTSPVEREMELSLPADFKAVPGARINGPAALTVLEWSGNVPAAIDVLHCLVDNAVRHDLTPGRPNESIGAWLRVTEAHELLIDVTGPNPTFPDAEHVLAGKAEGSLRDVAQVATLSWFMNADGTGKTVRAVLRPGRVEL</sequence>
<dbReference type="Gene3D" id="3.30.565.10">
    <property type="entry name" value="Histidine kinase-like ATPase, C-terminal domain"/>
    <property type="match status" value="1"/>
</dbReference>
<dbReference type="SUPFAM" id="SSF55874">
    <property type="entry name" value="ATPase domain of HSP90 chaperone/DNA topoisomerase II/histidine kinase"/>
    <property type="match status" value="1"/>
</dbReference>
<feature type="non-terminal residue" evidence="2">
    <location>
        <position position="1"/>
    </location>
</feature>
<dbReference type="InterPro" id="IPR036890">
    <property type="entry name" value="HATPase_C_sf"/>
</dbReference>
<keyword evidence="2" id="KW-0547">Nucleotide-binding</keyword>